<evidence type="ECO:0000256" key="2">
    <source>
        <dbReference type="ARBA" id="ARBA00022679"/>
    </source>
</evidence>
<comment type="pathway">
    <text evidence="1">Lipid metabolism.</text>
</comment>
<feature type="domain" description="Phospholipid/glycerol acyltransferase" evidence="4">
    <location>
        <begin position="27"/>
        <end position="145"/>
    </location>
</feature>
<comment type="caution">
    <text evidence="5">The sequence shown here is derived from an EMBL/GenBank/DDBJ whole genome shotgun (WGS) entry which is preliminary data.</text>
</comment>
<evidence type="ECO:0000259" key="4">
    <source>
        <dbReference type="SMART" id="SM00563"/>
    </source>
</evidence>
<dbReference type="PANTHER" id="PTHR10434">
    <property type="entry name" value="1-ACYL-SN-GLYCEROL-3-PHOSPHATE ACYLTRANSFERASE"/>
    <property type="match status" value="1"/>
</dbReference>
<proteinExistence type="predicted"/>
<evidence type="ECO:0000256" key="1">
    <source>
        <dbReference type="ARBA" id="ARBA00005189"/>
    </source>
</evidence>
<dbReference type="SUPFAM" id="SSF69593">
    <property type="entry name" value="Glycerol-3-phosphate (1)-acyltransferase"/>
    <property type="match status" value="1"/>
</dbReference>
<dbReference type="CDD" id="cd06551">
    <property type="entry name" value="LPLAT"/>
    <property type="match status" value="1"/>
</dbReference>
<keyword evidence="2" id="KW-0808">Transferase</keyword>
<dbReference type="PANTHER" id="PTHR10434:SF11">
    <property type="entry name" value="1-ACYL-SN-GLYCEROL-3-PHOSPHATE ACYLTRANSFERASE"/>
    <property type="match status" value="1"/>
</dbReference>
<evidence type="ECO:0000313" key="5">
    <source>
        <dbReference type="EMBL" id="NHN89519.1"/>
    </source>
</evidence>
<sequence>MRRGIVRHFNAVRLSGDQSVLQFRGPLIICSNHPGWWDPAVFAFLQHRLFRHCHGYGPIDADALRRYPLLEKAGLIPVDITDTRSLQRFFRTAQQMLKQGNILWVTPQGHFADPRTRPLNLQSGVAHLLRHVSNARVITLAIEYPFWKESRPELLLRFGSFVAHEDSKNIGEIMSRLEIDLTETMDALAHDACAQDASRFTVLTTGRAGIGGLYDLLRRVWQRHQGQRFTPRHDA</sequence>
<name>A0ABX0K1F3_9PROT</name>
<dbReference type="EMBL" id="WOSY01000013">
    <property type="protein sequence ID" value="NHN89519.1"/>
    <property type="molecule type" value="Genomic_DNA"/>
</dbReference>
<dbReference type="InterPro" id="IPR002123">
    <property type="entry name" value="Plipid/glycerol_acylTrfase"/>
</dbReference>
<evidence type="ECO:0000313" key="6">
    <source>
        <dbReference type="Proteomes" id="UP000631653"/>
    </source>
</evidence>
<protein>
    <recommendedName>
        <fullName evidence="4">Phospholipid/glycerol acyltransferase domain-containing protein</fullName>
    </recommendedName>
</protein>
<organism evidence="5 6">
    <name type="scientific">Acetobacter conturbans</name>
    <dbReference type="NCBI Taxonomy" id="1737472"/>
    <lineage>
        <taxon>Bacteria</taxon>
        <taxon>Pseudomonadati</taxon>
        <taxon>Pseudomonadota</taxon>
        <taxon>Alphaproteobacteria</taxon>
        <taxon>Acetobacterales</taxon>
        <taxon>Acetobacteraceae</taxon>
        <taxon>Acetobacter</taxon>
    </lineage>
</organism>
<accession>A0ABX0K1F3</accession>
<dbReference type="Proteomes" id="UP000631653">
    <property type="component" value="Unassembled WGS sequence"/>
</dbReference>
<keyword evidence="6" id="KW-1185">Reference proteome</keyword>
<dbReference type="Pfam" id="PF01553">
    <property type="entry name" value="Acyltransferase"/>
    <property type="match status" value="1"/>
</dbReference>
<reference evidence="5 6" key="1">
    <citation type="journal article" date="2020" name="Int. J. Syst. Evol. Microbiol.">
        <title>Novel acetic acid bacteria from cider fermentations: Acetobacter conturbans sp. nov. and Acetobacter fallax sp. nov.</title>
        <authorList>
            <person name="Sombolestani A.S."/>
            <person name="Cleenwerck I."/>
            <person name="Cnockaert M."/>
            <person name="Borremans W."/>
            <person name="Wieme A.D."/>
            <person name="De Vuyst L."/>
            <person name="Vandamme P."/>
        </authorList>
    </citation>
    <scope>NUCLEOTIDE SEQUENCE [LARGE SCALE GENOMIC DNA]</scope>
    <source>
        <strain evidence="5 6">LMG 1627</strain>
    </source>
</reference>
<dbReference type="SMART" id="SM00563">
    <property type="entry name" value="PlsC"/>
    <property type="match status" value="1"/>
</dbReference>
<gene>
    <name evidence="5" type="ORF">GOB81_12935</name>
</gene>
<keyword evidence="3" id="KW-0012">Acyltransferase</keyword>
<evidence type="ECO:0000256" key="3">
    <source>
        <dbReference type="ARBA" id="ARBA00023315"/>
    </source>
</evidence>